<evidence type="ECO:0000256" key="9">
    <source>
        <dbReference type="PROSITE-ProRule" id="PRU01193"/>
    </source>
</evidence>
<feature type="compositionally biased region" description="Low complexity" evidence="10">
    <location>
        <begin position="440"/>
        <end position="450"/>
    </location>
</feature>
<dbReference type="InterPro" id="IPR000644">
    <property type="entry name" value="CBS_dom"/>
</dbReference>
<reference evidence="14 15" key="1">
    <citation type="submission" date="2019-04" db="EMBL/GenBank/DDBJ databases">
        <authorList>
            <person name="Li Y."/>
            <person name="Wang J."/>
        </authorList>
    </citation>
    <scope>NUCLEOTIDE SEQUENCE [LARGE SCALE GENOMIC DNA]</scope>
    <source>
        <strain evidence="14 15">DSM 14668</strain>
    </source>
</reference>
<dbReference type="SMART" id="SM00116">
    <property type="entry name" value="CBS"/>
    <property type="match status" value="2"/>
</dbReference>
<name>A0A4U1JD74_9BACT</name>
<feature type="region of interest" description="Disordered" evidence="10">
    <location>
        <begin position="429"/>
        <end position="450"/>
    </location>
</feature>
<dbReference type="CDD" id="cd04590">
    <property type="entry name" value="CBS_pair_CorC_HlyC_assoc"/>
    <property type="match status" value="1"/>
</dbReference>
<organism evidence="14 15">
    <name type="scientific">Polyangium fumosum</name>
    <dbReference type="NCBI Taxonomy" id="889272"/>
    <lineage>
        <taxon>Bacteria</taxon>
        <taxon>Pseudomonadati</taxon>
        <taxon>Myxococcota</taxon>
        <taxon>Polyangia</taxon>
        <taxon>Polyangiales</taxon>
        <taxon>Polyangiaceae</taxon>
        <taxon>Polyangium</taxon>
    </lineage>
</organism>
<dbReference type="Gene3D" id="3.10.580.10">
    <property type="entry name" value="CBS-domain"/>
    <property type="match status" value="1"/>
</dbReference>
<dbReference type="GO" id="GO:0005886">
    <property type="term" value="C:plasma membrane"/>
    <property type="evidence" value="ECO:0007669"/>
    <property type="project" value="UniProtKB-SubCell"/>
</dbReference>
<dbReference type="PROSITE" id="PS51371">
    <property type="entry name" value="CBS"/>
    <property type="match status" value="2"/>
</dbReference>
<dbReference type="PANTHER" id="PTHR43099">
    <property type="entry name" value="UPF0053 PROTEIN YRKA"/>
    <property type="match status" value="1"/>
</dbReference>
<dbReference type="InterPro" id="IPR046342">
    <property type="entry name" value="CBS_dom_sf"/>
</dbReference>
<keyword evidence="2" id="KW-1003">Cell membrane</keyword>
<evidence type="ECO:0000256" key="6">
    <source>
        <dbReference type="ARBA" id="ARBA00023122"/>
    </source>
</evidence>
<dbReference type="InterPro" id="IPR036318">
    <property type="entry name" value="FAD-bd_PCMH-like_sf"/>
</dbReference>
<dbReference type="PANTHER" id="PTHR43099:SF5">
    <property type="entry name" value="HLYC_CORC FAMILY TRANSPORTER"/>
    <property type="match status" value="1"/>
</dbReference>
<evidence type="ECO:0000313" key="15">
    <source>
        <dbReference type="Proteomes" id="UP000309215"/>
    </source>
</evidence>
<evidence type="ECO:0000256" key="3">
    <source>
        <dbReference type="ARBA" id="ARBA00022692"/>
    </source>
</evidence>
<feature type="transmembrane region" description="Helical" evidence="11">
    <location>
        <begin position="135"/>
        <end position="157"/>
    </location>
</feature>
<evidence type="ECO:0000256" key="2">
    <source>
        <dbReference type="ARBA" id="ARBA00022475"/>
    </source>
</evidence>
<feature type="transmembrane region" description="Helical" evidence="11">
    <location>
        <begin position="102"/>
        <end position="123"/>
    </location>
</feature>
<keyword evidence="6 8" id="KW-0129">CBS domain</keyword>
<feature type="domain" description="CBS" evidence="12">
    <location>
        <begin position="284"/>
        <end position="341"/>
    </location>
</feature>
<comment type="subcellular location">
    <subcellularLocation>
        <location evidence="1">Cell membrane</location>
        <topology evidence="1">Multi-pass membrane protein</topology>
    </subcellularLocation>
</comment>
<evidence type="ECO:0000256" key="4">
    <source>
        <dbReference type="ARBA" id="ARBA00022737"/>
    </source>
</evidence>
<evidence type="ECO:0000256" key="1">
    <source>
        <dbReference type="ARBA" id="ARBA00004651"/>
    </source>
</evidence>
<evidence type="ECO:0000313" key="14">
    <source>
        <dbReference type="EMBL" id="TKD08425.1"/>
    </source>
</evidence>
<evidence type="ECO:0000259" key="12">
    <source>
        <dbReference type="PROSITE" id="PS51371"/>
    </source>
</evidence>
<dbReference type="SMART" id="SM01091">
    <property type="entry name" value="CorC_HlyC"/>
    <property type="match status" value="1"/>
</dbReference>
<dbReference type="RefSeq" id="WP_136929885.1">
    <property type="nucleotide sequence ID" value="NZ_SSMQ01000014.1"/>
</dbReference>
<dbReference type="AlphaFoldDB" id="A0A4U1JD74"/>
<feature type="domain" description="CNNM transmembrane" evidence="13">
    <location>
        <begin position="1"/>
        <end position="200"/>
    </location>
</feature>
<dbReference type="SUPFAM" id="SSF56176">
    <property type="entry name" value="FAD-binding/transporter-associated domain-like"/>
    <property type="match status" value="1"/>
</dbReference>
<keyword evidence="3 9" id="KW-0812">Transmembrane</keyword>
<keyword evidence="4" id="KW-0677">Repeat</keyword>
<evidence type="ECO:0000256" key="11">
    <source>
        <dbReference type="SAM" id="Phobius"/>
    </source>
</evidence>
<sequence>MSTILYLLATALLILLNAFFVASEFAIVKMRPSRLEQLVRSGDARAKRALAMSQRLDAYLSANQLGITLASLGLGWIGEPAVAHLLEPALLKFGVGPEATRAIALGVAFTLIMSLHTIIGELAPKTLAIQRTEKVTLWAAQPLHVFFLLMWPIIWVLNSAANGFVRLFGLQPAHEEEIAHTSEELRILLTRSPAGLDPALRSMLVRIFDLRRRTARHVMSLRSEAATLRAAMSIDEAVKIVAEAGYSRYPVLDAQGHTVLGYLHLRDLFDVLSGRRKAARVAELLRKPIFARETTSVERLRLEMQAKQIPVAIVTSPTGEFVGLVTIEDVLEEIVGEIRDENDEEVPPIHRRGPGLVEVDGRVLLADLERDAGIVLLPEAKTVETVGGYILERLEHPAEPGDRVECEGYTLVVTDVVGRRVRRVRIITTDKSVPPPPPSAAEAEGGALPE</sequence>
<dbReference type="SUPFAM" id="SSF54631">
    <property type="entry name" value="CBS-domain pair"/>
    <property type="match status" value="1"/>
</dbReference>
<keyword evidence="5 9" id="KW-1133">Transmembrane helix</keyword>
<dbReference type="PROSITE" id="PS51846">
    <property type="entry name" value="CNNM"/>
    <property type="match status" value="1"/>
</dbReference>
<dbReference type="InterPro" id="IPR005170">
    <property type="entry name" value="Transptr-assoc_dom"/>
</dbReference>
<evidence type="ECO:0000256" key="8">
    <source>
        <dbReference type="PROSITE-ProRule" id="PRU00703"/>
    </source>
</evidence>
<keyword evidence="15" id="KW-1185">Reference proteome</keyword>
<dbReference type="Pfam" id="PF03471">
    <property type="entry name" value="CorC_HlyC"/>
    <property type="match status" value="1"/>
</dbReference>
<evidence type="ECO:0000256" key="5">
    <source>
        <dbReference type="ARBA" id="ARBA00022989"/>
    </source>
</evidence>
<dbReference type="InterPro" id="IPR051676">
    <property type="entry name" value="UPF0053_domain"/>
</dbReference>
<feature type="domain" description="CBS" evidence="12">
    <location>
        <begin position="219"/>
        <end position="279"/>
    </location>
</feature>
<comment type="caution">
    <text evidence="14">The sequence shown here is derived from an EMBL/GenBank/DDBJ whole genome shotgun (WGS) entry which is preliminary data.</text>
</comment>
<dbReference type="InterPro" id="IPR002550">
    <property type="entry name" value="CNNM"/>
</dbReference>
<dbReference type="Gene3D" id="3.30.465.10">
    <property type="match status" value="1"/>
</dbReference>
<dbReference type="InterPro" id="IPR016169">
    <property type="entry name" value="FAD-bd_PCMH_sub2"/>
</dbReference>
<dbReference type="EMBL" id="SSMQ01000014">
    <property type="protein sequence ID" value="TKD08425.1"/>
    <property type="molecule type" value="Genomic_DNA"/>
</dbReference>
<evidence type="ECO:0000259" key="13">
    <source>
        <dbReference type="PROSITE" id="PS51846"/>
    </source>
</evidence>
<evidence type="ECO:0000256" key="10">
    <source>
        <dbReference type="SAM" id="MobiDB-lite"/>
    </source>
</evidence>
<gene>
    <name evidence="14" type="ORF">E8A74_16030</name>
</gene>
<accession>A0A4U1JD74</accession>
<evidence type="ECO:0000256" key="7">
    <source>
        <dbReference type="ARBA" id="ARBA00023136"/>
    </source>
</evidence>
<dbReference type="OrthoDB" id="9798188at2"/>
<dbReference type="Pfam" id="PF00571">
    <property type="entry name" value="CBS"/>
    <property type="match status" value="2"/>
</dbReference>
<dbReference type="Pfam" id="PF01595">
    <property type="entry name" value="CNNM"/>
    <property type="match status" value="1"/>
</dbReference>
<keyword evidence="7 9" id="KW-0472">Membrane</keyword>
<dbReference type="Proteomes" id="UP000309215">
    <property type="component" value="Unassembled WGS sequence"/>
</dbReference>
<feature type="transmembrane region" description="Helical" evidence="11">
    <location>
        <begin position="6"/>
        <end position="28"/>
    </location>
</feature>
<feature type="transmembrane region" description="Helical" evidence="11">
    <location>
        <begin position="58"/>
        <end position="78"/>
    </location>
</feature>
<protein>
    <submittedName>
        <fullName evidence="14">HlyC/CorC family transporter</fullName>
    </submittedName>
</protein>
<dbReference type="GO" id="GO:0050660">
    <property type="term" value="F:flavin adenine dinucleotide binding"/>
    <property type="evidence" value="ECO:0007669"/>
    <property type="project" value="InterPro"/>
</dbReference>
<proteinExistence type="predicted"/>
<dbReference type="InterPro" id="IPR044751">
    <property type="entry name" value="Ion_transp-like_CBS"/>
</dbReference>